<dbReference type="NCBIfam" id="NF008692">
    <property type="entry name" value="PRK11713.1-5"/>
    <property type="match status" value="1"/>
</dbReference>
<dbReference type="InterPro" id="IPR046887">
    <property type="entry name" value="RsmE_PUA-like"/>
</dbReference>
<dbReference type="PIRSF" id="PIRSF015601">
    <property type="entry name" value="MTase_slr0722"/>
    <property type="match status" value="1"/>
</dbReference>
<evidence type="ECO:0000256" key="7">
    <source>
        <dbReference type="ARBA" id="ARBA00022691"/>
    </source>
</evidence>
<dbReference type="NCBIfam" id="TIGR00046">
    <property type="entry name" value="RsmE family RNA methyltransferase"/>
    <property type="match status" value="1"/>
</dbReference>
<organism evidence="13 14">
    <name type="scientific">Blastopirellula marina</name>
    <dbReference type="NCBI Taxonomy" id="124"/>
    <lineage>
        <taxon>Bacteria</taxon>
        <taxon>Pseudomonadati</taxon>
        <taxon>Planctomycetota</taxon>
        <taxon>Planctomycetia</taxon>
        <taxon>Pirellulales</taxon>
        <taxon>Pirellulaceae</taxon>
        <taxon>Blastopirellula</taxon>
    </lineage>
</organism>
<evidence type="ECO:0000256" key="3">
    <source>
        <dbReference type="ARBA" id="ARBA00022490"/>
    </source>
</evidence>
<evidence type="ECO:0000313" key="13">
    <source>
        <dbReference type="EMBL" id="PQO40178.1"/>
    </source>
</evidence>
<dbReference type="Gene3D" id="2.40.240.20">
    <property type="entry name" value="Hypothetical PUA domain-like, domain 1"/>
    <property type="match status" value="1"/>
</dbReference>
<dbReference type="GO" id="GO:0070475">
    <property type="term" value="P:rRNA base methylation"/>
    <property type="evidence" value="ECO:0007669"/>
    <property type="project" value="TreeGrafter"/>
</dbReference>
<evidence type="ECO:0000256" key="2">
    <source>
        <dbReference type="ARBA" id="ARBA00005528"/>
    </source>
</evidence>
<keyword evidence="5 10" id="KW-0489">Methyltransferase</keyword>
<dbReference type="RefSeq" id="WP_105352533.1">
    <property type="nucleotide sequence ID" value="NZ_PUIB01000009.1"/>
</dbReference>
<keyword evidence="6 10" id="KW-0808">Transferase</keyword>
<feature type="domain" description="Ribosomal RNA small subunit methyltransferase E methyltransferase" evidence="11">
    <location>
        <begin position="73"/>
        <end position="231"/>
    </location>
</feature>
<dbReference type="CDD" id="cd18084">
    <property type="entry name" value="RsmE-like"/>
    <property type="match status" value="1"/>
</dbReference>
<dbReference type="InterPro" id="IPR029028">
    <property type="entry name" value="Alpha/beta_knot_MTases"/>
</dbReference>
<dbReference type="InterPro" id="IPR029026">
    <property type="entry name" value="tRNA_m1G_MTases_N"/>
</dbReference>
<dbReference type="PANTHER" id="PTHR30027">
    <property type="entry name" value="RIBOSOMAL RNA SMALL SUBUNIT METHYLTRANSFERASE E"/>
    <property type="match status" value="1"/>
</dbReference>
<dbReference type="PANTHER" id="PTHR30027:SF3">
    <property type="entry name" value="16S RRNA (URACIL(1498)-N(3))-METHYLTRANSFERASE"/>
    <property type="match status" value="1"/>
</dbReference>
<dbReference type="Pfam" id="PF20260">
    <property type="entry name" value="PUA_4"/>
    <property type="match status" value="1"/>
</dbReference>
<dbReference type="OrthoDB" id="9815641at2"/>
<evidence type="ECO:0000256" key="8">
    <source>
        <dbReference type="ARBA" id="ARBA00025699"/>
    </source>
</evidence>
<evidence type="ECO:0000313" key="14">
    <source>
        <dbReference type="Proteomes" id="UP000239388"/>
    </source>
</evidence>
<dbReference type="GO" id="GO:0005737">
    <property type="term" value="C:cytoplasm"/>
    <property type="evidence" value="ECO:0007669"/>
    <property type="project" value="UniProtKB-SubCell"/>
</dbReference>
<evidence type="ECO:0000256" key="6">
    <source>
        <dbReference type="ARBA" id="ARBA00022679"/>
    </source>
</evidence>
<dbReference type="SUPFAM" id="SSF88697">
    <property type="entry name" value="PUA domain-like"/>
    <property type="match status" value="1"/>
</dbReference>
<keyword evidence="3 10" id="KW-0963">Cytoplasm</keyword>
<dbReference type="InterPro" id="IPR015947">
    <property type="entry name" value="PUA-like_sf"/>
</dbReference>
<evidence type="ECO:0000256" key="10">
    <source>
        <dbReference type="PIRNR" id="PIRNR015601"/>
    </source>
</evidence>
<keyword evidence="4 10" id="KW-0698">rRNA processing</keyword>
<evidence type="ECO:0000259" key="12">
    <source>
        <dbReference type="Pfam" id="PF20260"/>
    </source>
</evidence>
<evidence type="ECO:0000256" key="1">
    <source>
        <dbReference type="ARBA" id="ARBA00004496"/>
    </source>
</evidence>
<keyword evidence="7 10" id="KW-0949">S-adenosyl-L-methionine</keyword>
<feature type="domain" description="Ribosomal RNA small subunit methyltransferase E PUA-like" evidence="12">
    <location>
        <begin position="18"/>
        <end position="65"/>
    </location>
</feature>
<dbReference type="SUPFAM" id="SSF75217">
    <property type="entry name" value="alpha/beta knot"/>
    <property type="match status" value="1"/>
</dbReference>
<comment type="function">
    <text evidence="8 10">Specifically methylates the N3 position of the uracil ring of uridine 1498 (m3U1498) in 16S rRNA. Acts on the fully assembled 30S ribosomal subunit.</text>
</comment>
<dbReference type="Proteomes" id="UP000239388">
    <property type="component" value="Unassembled WGS sequence"/>
</dbReference>
<evidence type="ECO:0000256" key="9">
    <source>
        <dbReference type="ARBA" id="ARBA00047944"/>
    </source>
</evidence>
<comment type="similarity">
    <text evidence="2 10">Belongs to the RNA methyltransferase RsmE family.</text>
</comment>
<protein>
    <recommendedName>
        <fullName evidence="10">Ribosomal RNA small subunit methyltransferase E</fullName>
        <ecNumber evidence="10">2.1.1.193</ecNumber>
    </recommendedName>
</protein>
<dbReference type="Pfam" id="PF04452">
    <property type="entry name" value="Methyltrans_RNA"/>
    <property type="match status" value="1"/>
</dbReference>
<dbReference type="AlphaFoldDB" id="A0A2S8G6T7"/>
<proteinExistence type="inferred from homology"/>
<dbReference type="Gene3D" id="3.40.1280.10">
    <property type="match status" value="1"/>
</dbReference>
<dbReference type="InterPro" id="IPR006700">
    <property type="entry name" value="RsmE"/>
</dbReference>
<dbReference type="InterPro" id="IPR046886">
    <property type="entry name" value="RsmE_MTase_dom"/>
</dbReference>
<evidence type="ECO:0000256" key="4">
    <source>
        <dbReference type="ARBA" id="ARBA00022552"/>
    </source>
</evidence>
<dbReference type="EC" id="2.1.1.193" evidence="10"/>
<accession>A0A2S8G6T7</accession>
<dbReference type="EMBL" id="PUIB01000009">
    <property type="protein sequence ID" value="PQO40178.1"/>
    <property type="molecule type" value="Genomic_DNA"/>
</dbReference>
<evidence type="ECO:0000259" key="11">
    <source>
        <dbReference type="Pfam" id="PF04452"/>
    </source>
</evidence>
<name>A0A2S8G6T7_9BACT</name>
<comment type="catalytic activity">
    <reaction evidence="9 10">
        <text>uridine(1498) in 16S rRNA + S-adenosyl-L-methionine = N(3)-methyluridine(1498) in 16S rRNA + S-adenosyl-L-homocysteine + H(+)</text>
        <dbReference type="Rhea" id="RHEA:42920"/>
        <dbReference type="Rhea" id="RHEA-COMP:10283"/>
        <dbReference type="Rhea" id="RHEA-COMP:10284"/>
        <dbReference type="ChEBI" id="CHEBI:15378"/>
        <dbReference type="ChEBI" id="CHEBI:57856"/>
        <dbReference type="ChEBI" id="CHEBI:59789"/>
        <dbReference type="ChEBI" id="CHEBI:65315"/>
        <dbReference type="ChEBI" id="CHEBI:74502"/>
        <dbReference type="EC" id="2.1.1.193"/>
    </reaction>
</comment>
<reference evidence="13 14" key="1">
    <citation type="submission" date="2018-02" db="EMBL/GenBank/DDBJ databases">
        <title>Comparative genomes isolates from brazilian mangrove.</title>
        <authorList>
            <person name="Araujo J.E."/>
            <person name="Taketani R.G."/>
            <person name="Silva M.C.P."/>
            <person name="Loureco M.V."/>
            <person name="Andreote F.D."/>
        </authorList>
    </citation>
    <scope>NUCLEOTIDE SEQUENCE [LARGE SCALE GENOMIC DNA]</scope>
    <source>
        <strain evidence="13 14">NAP PRIS-MGV</strain>
    </source>
</reference>
<gene>
    <name evidence="13" type="ORF">C5Y98_06115</name>
</gene>
<evidence type="ECO:0000256" key="5">
    <source>
        <dbReference type="ARBA" id="ARBA00022603"/>
    </source>
</evidence>
<comment type="caution">
    <text evidence="13">The sequence shown here is derived from an EMBL/GenBank/DDBJ whole genome shotgun (WGS) entry which is preliminary data.</text>
</comment>
<sequence>MSHRFFLETPITAETVEIDGPEAHHLLHVMRAKVGDSVTLFDDSGAQFAAEIIAVGRKSATAKIIERQEVSRELPVSLTIAAALPKGDRQRWLVEKCVELGVTDFLPLETERSVSLKKEKSLDKLRGYVIDASKQCERNRLMRIGATASLPQFWDEAPAAALRLIADPVATEGVSDLLPSEPTDVIIAVGPEGGFSPEEYQAAVAAGWSGFRLGKRILRIETAALAAAAAVAAKYDRLDSVSA</sequence>
<comment type="subcellular location">
    <subcellularLocation>
        <location evidence="1 10">Cytoplasm</location>
    </subcellularLocation>
</comment>
<dbReference type="GO" id="GO:0070042">
    <property type="term" value="F:rRNA (uridine-N3-)-methyltransferase activity"/>
    <property type="evidence" value="ECO:0007669"/>
    <property type="project" value="TreeGrafter"/>
</dbReference>